<organism evidence="13 14">
    <name type="scientific">Podospora didyma</name>
    <dbReference type="NCBI Taxonomy" id="330526"/>
    <lineage>
        <taxon>Eukaryota</taxon>
        <taxon>Fungi</taxon>
        <taxon>Dikarya</taxon>
        <taxon>Ascomycota</taxon>
        <taxon>Pezizomycotina</taxon>
        <taxon>Sordariomycetes</taxon>
        <taxon>Sordariomycetidae</taxon>
        <taxon>Sordariales</taxon>
        <taxon>Podosporaceae</taxon>
        <taxon>Podospora</taxon>
    </lineage>
</organism>
<reference evidence="13" key="1">
    <citation type="journal article" date="2023" name="Mol. Phylogenet. Evol.">
        <title>Genome-scale phylogeny and comparative genomics of the fungal order Sordariales.</title>
        <authorList>
            <person name="Hensen N."/>
            <person name="Bonometti L."/>
            <person name="Westerberg I."/>
            <person name="Brannstrom I.O."/>
            <person name="Guillou S."/>
            <person name="Cros-Aarteil S."/>
            <person name="Calhoun S."/>
            <person name="Haridas S."/>
            <person name="Kuo A."/>
            <person name="Mondo S."/>
            <person name="Pangilinan J."/>
            <person name="Riley R."/>
            <person name="LaButti K."/>
            <person name="Andreopoulos B."/>
            <person name="Lipzen A."/>
            <person name="Chen C."/>
            <person name="Yan M."/>
            <person name="Daum C."/>
            <person name="Ng V."/>
            <person name="Clum A."/>
            <person name="Steindorff A."/>
            <person name="Ohm R.A."/>
            <person name="Martin F."/>
            <person name="Silar P."/>
            <person name="Natvig D.O."/>
            <person name="Lalanne C."/>
            <person name="Gautier V."/>
            <person name="Ament-Velasquez S.L."/>
            <person name="Kruys A."/>
            <person name="Hutchinson M.I."/>
            <person name="Powell A.J."/>
            <person name="Barry K."/>
            <person name="Miller A.N."/>
            <person name="Grigoriev I.V."/>
            <person name="Debuchy R."/>
            <person name="Gladieux P."/>
            <person name="Hiltunen Thoren M."/>
            <person name="Johannesson H."/>
        </authorList>
    </citation>
    <scope>NUCLEOTIDE SEQUENCE</scope>
    <source>
        <strain evidence="13">CBS 232.78</strain>
    </source>
</reference>
<dbReference type="PANTHER" id="PTHR12504">
    <property type="entry name" value="MITOCHONDRIAL IMPORT RECEPTOR SUBUNIT TOM22"/>
    <property type="match status" value="1"/>
</dbReference>
<sequence length="157" mass="17152">MVQLTEVEDEHFQQHQLVDDDEDFTDTDSEISTDSNYDPIEESLAERLYALRDIVPPTTRGWVWNKIQSTTSAVQTALFFSGRAAWALSVSALLVGVPFALALAEDQNLTAMEQEQRMREMGNDLLTSSSSGLGGEEKDTADRVGAVLGSGSARPAL</sequence>
<comment type="subcellular location">
    <subcellularLocation>
        <location evidence="1">Mitochondrion outer membrane</location>
        <topology evidence="1">Single-pass membrane protein</topology>
    </subcellularLocation>
</comment>
<comment type="caution">
    <text evidence="13">The sequence shown here is derived from an EMBL/GenBank/DDBJ whole genome shotgun (WGS) entry which is preliminary data.</text>
</comment>
<dbReference type="PANTHER" id="PTHR12504:SF0">
    <property type="entry name" value="MITOCHONDRIAL IMPORT RECEPTOR SUBUNIT TOM22 HOMOLOG"/>
    <property type="match status" value="1"/>
</dbReference>
<dbReference type="GO" id="GO:0006886">
    <property type="term" value="P:intracellular protein transport"/>
    <property type="evidence" value="ECO:0007669"/>
    <property type="project" value="InterPro"/>
</dbReference>
<evidence type="ECO:0000256" key="11">
    <source>
        <dbReference type="ARBA" id="ARBA00023170"/>
    </source>
</evidence>
<proteinExistence type="inferred from homology"/>
<name>A0AAE0N8T2_9PEZI</name>
<evidence type="ECO:0000256" key="2">
    <source>
        <dbReference type="ARBA" id="ARBA00009874"/>
    </source>
</evidence>
<keyword evidence="3" id="KW-0813">Transport</keyword>
<keyword evidence="4" id="KW-0812">Transmembrane</keyword>
<dbReference type="EMBL" id="JAULSW010000007">
    <property type="protein sequence ID" value="KAK3374996.1"/>
    <property type="molecule type" value="Genomic_DNA"/>
</dbReference>
<keyword evidence="11 13" id="KW-0675">Receptor</keyword>
<reference evidence="13" key="2">
    <citation type="submission" date="2023-06" db="EMBL/GenBank/DDBJ databases">
        <authorList>
            <consortium name="Lawrence Berkeley National Laboratory"/>
            <person name="Haridas S."/>
            <person name="Hensen N."/>
            <person name="Bonometti L."/>
            <person name="Westerberg I."/>
            <person name="Brannstrom I.O."/>
            <person name="Guillou S."/>
            <person name="Cros-Aarteil S."/>
            <person name="Calhoun S."/>
            <person name="Kuo A."/>
            <person name="Mondo S."/>
            <person name="Pangilinan J."/>
            <person name="Riley R."/>
            <person name="LaButti K."/>
            <person name="Andreopoulos B."/>
            <person name="Lipzen A."/>
            <person name="Chen C."/>
            <person name="Yanf M."/>
            <person name="Daum C."/>
            <person name="Ng V."/>
            <person name="Clum A."/>
            <person name="Steindorff A."/>
            <person name="Ohm R."/>
            <person name="Martin F."/>
            <person name="Silar P."/>
            <person name="Natvig D."/>
            <person name="Lalanne C."/>
            <person name="Gautier V."/>
            <person name="Ament-velasquez S.L."/>
            <person name="Kruys A."/>
            <person name="Hutchinson M.I."/>
            <person name="Powell A.J."/>
            <person name="Barry K."/>
            <person name="Miller A.N."/>
            <person name="Grigoriev I.V."/>
            <person name="Debuchy R."/>
            <person name="Gladieux P."/>
            <person name="Thoren M.H."/>
            <person name="Johannesson H."/>
        </authorList>
    </citation>
    <scope>NUCLEOTIDE SEQUENCE</scope>
    <source>
        <strain evidence="13">CBS 232.78</strain>
    </source>
</reference>
<keyword evidence="5" id="KW-1000">Mitochondrion outer membrane</keyword>
<dbReference type="InterPro" id="IPR005683">
    <property type="entry name" value="Tom22"/>
</dbReference>
<evidence type="ECO:0000256" key="12">
    <source>
        <dbReference type="SAM" id="MobiDB-lite"/>
    </source>
</evidence>
<dbReference type="GO" id="GO:0005741">
    <property type="term" value="C:mitochondrial outer membrane"/>
    <property type="evidence" value="ECO:0007669"/>
    <property type="project" value="UniProtKB-SubCell"/>
</dbReference>
<dbReference type="Proteomes" id="UP001285441">
    <property type="component" value="Unassembled WGS sequence"/>
</dbReference>
<accession>A0AAE0N8T2</accession>
<evidence type="ECO:0000313" key="14">
    <source>
        <dbReference type="Proteomes" id="UP001285441"/>
    </source>
</evidence>
<protein>
    <submittedName>
        <fullName evidence="13">Mitochondrial import receptor subunit tom22</fullName>
    </submittedName>
</protein>
<evidence type="ECO:0000256" key="10">
    <source>
        <dbReference type="ARBA" id="ARBA00023136"/>
    </source>
</evidence>
<evidence type="ECO:0000256" key="9">
    <source>
        <dbReference type="ARBA" id="ARBA00023128"/>
    </source>
</evidence>
<evidence type="ECO:0000256" key="1">
    <source>
        <dbReference type="ARBA" id="ARBA00004572"/>
    </source>
</evidence>
<keyword evidence="6" id="KW-0653">Protein transport</keyword>
<dbReference type="AlphaFoldDB" id="A0AAE0N8T2"/>
<keyword evidence="10" id="KW-0472">Membrane</keyword>
<evidence type="ECO:0000256" key="8">
    <source>
        <dbReference type="ARBA" id="ARBA00023010"/>
    </source>
</evidence>
<keyword evidence="9" id="KW-0496">Mitochondrion</keyword>
<keyword evidence="14" id="KW-1185">Reference proteome</keyword>
<keyword evidence="8" id="KW-0811">Translocation</keyword>
<evidence type="ECO:0000256" key="6">
    <source>
        <dbReference type="ARBA" id="ARBA00022927"/>
    </source>
</evidence>
<dbReference type="Pfam" id="PF04281">
    <property type="entry name" value="Tom22"/>
    <property type="match status" value="1"/>
</dbReference>
<keyword evidence="7" id="KW-1133">Transmembrane helix</keyword>
<feature type="region of interest" description="Disordered" evidence="12">
    <location>
        <begin position="125"/>
        <end position="157"/>
    </location>
</feature>
<evidence type="ECO:0000256" key="4">
    <source>
        <dbReference type="ARBA" id="ARBA00022692"/>
    </source>
</evidence>
<evidence type="ECO:0000256" key="5">
    <source>
        <dbReference type="ARBA" id="ARBA00022787"/>
    </source>
</evidence>
<evidence type="ECO:0000256" key="3">
    <source>
        <dbReference type="ARBA" id="ARBA00022448"/>
    </source>
</evidence>
<evidence type="ECO:0000256" key="7">
    <source>
        <dbReference type="ARBA" id="ARBA00022989"/>
    </source>
</evidence>
<gene>
    <name evidence="13" type="ORF">B0H63DRAFT_452819</name>
</gene>
<evidence type="ECO:0000313" key="13">
    <source>
        <dbReference type="EMBL" id="KAK3374996.1"/>
    </source>
</evidence>
<comment type="similarity">
    <text evidence="2">Belongs to the Tom22 family.</text>
</comment>
<dbReference type="CDD" id="cd22884">
    <property type="entry name" value="TOM22"/>
    <property type="match status" value="1"/>
</dbReference>